<accession>A0A9P7GB50</accession>
<evidence type="ECO:0000313" key="2">
    <source>
        <dbReference type="Proteomes" id="UP000775547"/>
    </source>
</evidence>
<evidence type="ECO:0008006" key="3">
    <source>
        <dbReference type="Google" id="ProtNLM"/>
    </source>
</evidence>
<dbReference type="EMBL" id="JABCKV010000026">
    <property type="protein sequence ID" value="KAG5646100.1"/>
    <property type="molecule type" value="Genomic_DNA"/>
</dbReference>
<proteinExistence type="predicted"/>
<reference evidence="1" key="2">
    <citation type="submission" date="2021-10" db="EMBL/GenBank/DDBJ databases">
        <title>Phylogenomics reveals ancestral predisposition of the termite-cultivated fungus Termitomyces towards a domesticated lifestyle.</title>
        <authorList>
            <person name="Auxier B."/>
            <person name="Grum-Grzhimaylo A."/>
            <person name="Cardenas M.E."/>
            <person name="Lodge J.D."/>
            <person name="Laessoe T."/>
            <person name="Pedersen O."/>
            <person name="Smith M.E."/>
            <person name="Kuyper T.W."/>
            <person name="Franco-Molano E.A."/>
            <person name="Baroni T.J."/>
            <person name="Aanen D.K."/>
        </authorList>
    </citation>
    <scope>NUCLEOTIDE SEQUENCE</scope>
    <source>
        <strain evidence="1">AP01</strain>
        <tissue evidence="1">Mycelium</tissue>
    </source>
</reference>
<comment type="caution">
    <text evidence="1">The sequence shown here is derived from an EMBL/GenBank/DDBJ whole genome shotgun (WGS) entry which is preliminary data.</text>
</comment>
<protein>
    <recommendedName>
        <fullName evidence="3">F-box domain-containing protein</fullName>
    </recommendedName>
</protein>
<gene>
    <name evidence="1" type="ORF">DXG03_004339</name>
</gene>
<evidence type="ECO:0000313" key="1">
    <source>
        <dbReference type="EMBL" id="KAG5646100.1"/>
    </source>
</evidence>
<sequence>MSESPSPQAQQALPDDDLAFAVLHNDLLALSTQRKARNLLDDEIALSKVQTPHPSSHALLDDLRRRQDKAAQISLYRSAIAPVQKIPIEILATIFLHFFDIVPFPIPYQSYRGEWNLPLVCKKWHQVFWGTPELWSNLVFTFSATLERSGESSLRVTLSHCGGPLGLEHLDCFVPHLHRTSHLSVDTPAIAPDFYFSSPELVKSLRSLDIRWIPGNCDFGSLQTAQHLRAVSLYAFPASSLSALSQLPLSQLTTLHLVATPFFATHVFDILAHSPNLVECSFCLGNGDPGEAGAPPAPLEPLKHNLHSLNLYTYEGFDQEGTSVQRLWLPQLRHFKFYPDIDQWDARLAPIIIRSGLLETLLLKAAPISSPDLEELLRGAPNLVELSLMKAYSSRCKTIAAEVLQDMGSGVLVPKLERLVCTINIDTDGLAALDQHLDMLERRRAAFGVQHIERVRFVFVLEGIYSGGFKPGRLQKMQLEGWDIEYDIVYSAYITIPAPP</sequence>
<dbReference type="InterPro" id="IPR032675">
    <property type="entry name" value="LRR_dom_sf"/>
</dbReference>
<dbReference type="OrthoDB" id="3039479at2759"/>
<reference evidence="1" key="1">
    <citation type="submission" date="2020-07" db="EMBL/GenBank/DDBJ databases">
        <authorList>
            <person name="Nieuwenhuis M."/>
            <person name="Van De Peppel L.J.J."/>
        </authorList>
    </citation>
    <scope>NUCLEOTIDE SEQUENCE</scope>
    <source>
        <strain evidence="1">AP01</strain>
        <tissue evidence="1">Mycelium</tissue>
    </source>
</reference>
<keyword evidence="2" id="KW-1185">Reference proteome</keyword>
<dbReference type="SUPFAM" id="SSF52047">
    <property type="entry name" value="RNI-like"/>
    <property type="match status" value="1"/>
</dbReference>
<name>A0A9P7GB50_9AGAR</name>
<organism evidence="1 2">
    <name type="scientific">Asterophora parasitica</name>
    <dbReference type="NCBI Taxonomy" id="117018"/>
    <lineage>
        <taxon>Eukaryota</taxon>
        <taxon>Fungi</taxon>
        <taxon>Dikarya</taxon>
        <taxon>Basidiomycota</taxon>
        <taxon>Agaricomycotina</taxon>
        <taxon>Agaricomycetes</taxon>
        <taxon>Agaricomycetidae</taxon>
        <taxon>Agaricales</taxon>
        <taxon>Tricholomatineae</taxon>
        <taxon>Lyophyllaceae</taxon>
        <taxon>Asterophora</taxon>
    </lineage>
</organism>
<dbReference type="Gene3D" id="3.80.10.10">
    <property type="entry name" value="Ribonuclease Inhibitor"/>
    <property type="match status" value="1"/>
</dbReference>
<dbReference type="Proteomes" id="UP000775547">
    <property type="component" value="Unassembled WGS sequence"/>
</dbReference>
<dbReference type="AlphaFoldDB" id="A0A9P7GB50"/>